<gene>
    <name evidence="1" type="ORF">BpHYR1_014396</name>
</gene>
<keyword evidence="2" id="KW-1185">Reference proteome</keyword>
<sequence length="131" mass="15127">MSINPSVKKIQFLKALRNKPLMMRILPCKLPNGVLVRFFGNFRLDFDNNKNLKCEKKVIIEIAREIPNNTSLEPLEANAIASKKTRGKERLRCPFEGNSWNCKRATGNLTWDVICRQCVKCEIRLKIVPIK</sequence>
<organism evidence="1 2">
    <name type="scientific">Brachionus plicatilis</name>
    <name type="common">Marine rotifer</name>
    <name type="synonym">Brachionus muelleri</name>
    <dbReference type="NCBI Taxonomy" id="10195"/>
    <lineage>
        <taxon>Eukaryota</taxon>
        <taxon>Metazoa</taxon>
        <taxon>Spiralia</taxon>
        <taxon>Gnathifera</taxon>
        <taxon>Rotifera</taxon>
        <taxon>Eurotatoria</taxon>
        <taxon>Monogononta</taxon>
        <taxon>Pseudotrocha</taxon>
        <taxon>Ploima</taxon>
        <taxon>Brachionidae</taxon>
        <taxon>Brachionus</taxon>
    </lineage>
</organism>
<dbReference type="Proteomes" id="UP000276133">
    <property type="component" value="Unassembled WGS sequence"/>
</dbReference>
<proteinExistence type="predicted"/>
<name>A0A3M7R1U9_BRAPC</name>
<accession>A0A3M7R1U9</accession>
<dbReference type="AlphaFoldDB" id="A0A3M7R1U9"/>
<reference evidence="1 2" key="1">
    <citation type="journal article" date="2018" name="Sci. Rep.">
        <title>Genomic signatures of local adaptation to the degree of environmental predictability in rotifers.</title>
        <authorList>
            <person name="Franch-Gras L."/>
            <person name="Hahn C."/>
            <person name="Garcia-Roger E.M."/>
            <person name="Carmona M.J."/>
            <person name="Serra M."/>
            <person name="Gomez A."/>
        </authorList>
    </citation>
    <scope>NUCLEOTIDE SEQUENCE [LARGE SCALE GENOMIC DNA]</scope>
    <source>
        <strain evidence="1">HYR1</strain>
    </source>
</reference>
<dbReference type="EMBL" id="REGN01004429">
    <property type="protein sequence ID" value="RNA17570.1"/>
    <property type="molecule type" value="Genomic_DNA"/>
</dbReference>
<protein>
    <submittedName>
        <fullName evidence="1">Uncharacterized protein</fullName>
    </submittedName>
</protein>
<evidence type="ECO:0000313" key="2">
    <source>
        <dbReference type="Proteomes" id="UP000276133"/>
    </source>
</evidence>
<evidence type="ECO:0000313" key="1">
    <source>
        <dbReference type="EMBL" id="RNA17570.1"/>
    </source>
</evidence>
<comment type="caution">
    <text evidence="1">The sequence shown here is derived from an EMBL/GenBank/DDBJ whole genome shotgun (WGS) entry which is preliminary data.</text>
</comment>